<dbReference type="Proteomes" id="UP000030182">
    <property type="component" value="Unassembled WGS sequence"/>
</dbReference>
<gene>
    <name evidence="2" type="ORF">DHOM_08100</name>
</gene>
<dbReference type="InterPro" id="IPR035986">
    <property type="entry name" value="PKD_dom_sf"/>
</dbReference>
<dbReference type="Gene3D" id="2.60.40.10">
    <property type="entry name" value="Immunoglobulins"/>
    <property type="match status" value="1"/>
</dbReference>
<dbReference type="InterPro" id="IPR013783">
    <property type="entry name" value="Ig-like_fold"/>
</dbReference>
<dbReference type="EMBL" id="JDRS01000010">
    <property type="protein sequence ID" value="KDS93084.1"/>
    <property type="molecule type" value="Genomic_DNA"/>
</dbReference>
<name>A0ABR4SIR5_9MICO</name>
<feature type="domain" description="PKD" evidence="1">
    <location>
        <begin position="25"/>
        <end position="67"/>
    </location>
</feature>
<comment type="caution">
    <text evidence="2">The sequence shown here is derived from an EMBL/GenBank/DDBJ whole genome shotgun (WGS) entry which is preliminary data.</text>
</comment>
<dbReference type="SUPFAM" id="SSF49299">
    <property type="entry name" value="PKD domain"/>
    <property type="match status" value="1"/>
</dbReference>
<proteinExistence type="predicted"/>
<accession>A0ABR4SIR5</accession>
<keyword evidence="3" id="KW-1185">Reference proteome</keyword>
<reference evidence="2 3" key="1">
    <citation type="submission" date="2014-01" db="EMBL/GenBank/DDBJ databases">
        <title>Draft genome sequence of the multidrug-resistant clinical isolate Dermabacter hominis 1368.</title>
        <authorList>
            <person name="Albersmeier A."/>
            <person name="Bomholt C."/>
            <person name="Glaub A."/>
            <person name="Ruckert C."/>
            <person name="Soriano F."/>
            <person name="Fernandez-Natal I."/>
            <person name="Tauch A."/>
        </authorList>
    </citation>
    <scope>NUCLEOTIDE SEQUENCE [LARGE SCALE GENOMIC DNA]</scope>
    <source>
        <strain evidence="2 3">1368</strain>
    </source>
</reference>
<evidence type="ECO:0000259" key="1">
    <source>
        <dbReference type="PROSITE" id="PS50093"/>
    </source>
</evidence>
<dbReference type="Pfam" id="PF00801">
    <property type="entry name" value="PKD"/>
    <property type="match status" value="1"/>
</dbReference>
<sequence length="149" mass="16619">MVWAESGVQVFEVEMFGQSVRVRATPVKYVWDFGDGTVLTTSFPGRPHPSRDVSMRYVGQGWYEVSLVTVFSGEFSVAGGPWQPVQGTVEVASEKKWIYSDVRQSRLVGDEVPEEYVGIPDRGADTLGPINPEAEKTVLLEPRKKRIRG</sequence>
<dbReference type="InterPro" id="IPR000601">
    <property type="entry name" value="PKD_dom"/>
</dbReference>
<protein>
    <recommendedName>
        <fullName evidence="1">PKD domain-containing protein</fullName>
    </recommendedName>
</protein>
<evidence type="ECO:0000313" key="3">
    <source>
        <dbReference type="Proteomes" id="UP000030182"/>
    </source>
</evidence>
<evidence type="ECO:0000313" key="2">
    <source>
        <dbReference type="EMBL" id="KDS93084.1"/>
    </source>
</evidence>
<organism evidence="2 3">
    <name type="scientific">Dermabacter hominis 1368</name>
    <dbReference type="NCBI Taxonomy" id="1450519"/>
    <lineage>
        <taxon>Bacteria</taxon>
        <taxon>Bacillati</taxon>
        <taxon>Actinomycetota</taxon>
        <taxon>Actinomycetes</taxon>
        <taxon>Micrococcales</taxon>
        <taxon>Dermabacteraceae</taxon>
        <taxon>Dermabacter</taxon>
    </lineage>
</organism>
<dbReference type="PROSITE" id="PS50093">
    <property type="entry name" value="PKD"/>
    <property type="match status" value="1"/>
</dbReference>